<proteinExistence type="predicted"/>
<dbReference type="PROSITE" id="PS51257">
    <property type="entry name" value="PROKAR_LIPOPROTEIN"/>
    <property type="match status" value="1"/>
</dbReference>
<sequence>MTLRNIVTTLGSVLGIGLMAGCAISPTGFSDGDFKVVYVMERNWAVAQVAEDPAIWRATRDSNGYDPYGPPPRLRTVQGLAAIAQATGCRPVTSTAYRNISGQVFAQVAC</sequence>
<comment type="caution">
    <text evidence="1">The sequence shown here is derived from an EMBL/GenBank/DDBJ whole genome shotgun (WGS) entry which is preliminary data.</text>
</comment>
<dbReference type="Proteomes" id="UP001595629">
    <property type="component" value="Unassembled WGS sequence"/>
</dbReference>
<dbReference type="RefSeq" id="WP_386735502.1">
    <property type="nucleotide sequence ID" value="NZ_JBHRXI010000010.1"/>
</dbReference>
<name>A0ABV7TG47_9RHOB</name>
<keyword evidence="2" id="KW-1185">Reference proteome</keyword>
<organism evidence="1 2">
    <name type="scientific">Lutimaribacter marinistellae</name>
    <dbReference type="NCBI Taxonomy" id="1820329"/>
    <lineage>
        <taxon>Bacteria</taxon>
        <taxon>Pseudomonadati</taxon>
        <taxon>Pseudomonadota</taxon>
        <taxon>Alphaproteobacteria</taxon>
        <taxon>Rhodobacterales</taxon>
        <taxon>Roseobacteraceae</taxon>
        <taxon>Lutimaribacter</taxon>
    </lineage>
</organism>
<gene>
    <name evidence="1" type="ORF">ACFORG_11060</name>
</gene>
<protein>
    <submittedName>
        <fullName evidence="1">Uncharacterized protein</fullName>
    </submittedName>
</protein>
<dbReference type="EMBL" id="JBHRXI010000010">
    <property type="protein sequence ID" value="MFC3614301.1"/>
    <property type="molecule type" value="Genomic_DNA"/>
</dbReference>
<evidence type="ECO:0000313" key="2">
    <source>
        <dbReference type="Proteomes" id="UP001595629"/>
    </source>
</evidence>
<reference evidence="2" key="1">
    <citation type="journal article" date="2019" name="Int. J. Syst. Evol. Microbiol.">
        <title>The Global Catalogue of Microorganisms (GCM) 10K type strain sequencing project: providing services to taxonomists for standard genome sequencing and annotation.</title>
        <authorList>
            <consortium name="The Broad Institute Genomics Platform"/>
            <consortium name="The Broad Institute Genome Sequencing Center for Infectious Disease"/>
            <person name="Wu L."/>
            <person name="Ma J."/>
        </authorList>
    </citation>
    <scope>NUCLEOTIDE SEQUENCE [LARGE SCALE GENOMIC DNA]</scope>
    <source>
        <strain evidence="2">KCTC 42911</strain>
    </source>
</reference>
<evidence type="ECO:0000313" key="1">
    <source>
        <dbReference type="EMBL" id="MFC3614301.1"/>
    </source>
</evidence>
<accession>A0ABV7TG47</accession>